<evidence type="ECO:0000313" key="3">
    <source>
        <dbReference type="EMBL" id="GMH99219.1"/>
    </source>
</evidence>
<organism evidence="3 4">
    <name type="scientific">Triparma laevis f. longispina</name>
    <dbReference type="NCBI Taxonomy" id="1714387"/>
    <lineage>
        <taxon>Eukaryota</taxon>
        <taxon>Sar</taxon>
        <taxon>Stramenopiles</taxon>
        <taxon>Ochrophyta</taxon>
        <taxon>Bolidophyceae</taxon>
        <taxon>Parmales</taxon>
        <taxon>Triparmaceae</taxon>
        <taxon>Triparma</taxon>
    </lineage>
</organism>
<comment type="caution">
    <text evidence="3">The sequence shown here is derived from an EMBL/GenBank/DDBJ whole genome shotgun (WGS) entry which is preliminary data.</text>
</comment>
<evidence type="ECO:0000313" key="4">
    <source>
        <dbReference type="Proteomes" id="UP001165122"/>
    </source>
</evidence>
<sequence length="303" mass="33118">MASQDKTSPSGVNEIVPETEDSDELSQYSNVIPPSQLVKVASAYDPSKTAAKTRTFLEVGAVCRIIGNHVTDKDQYIGIKGKIKAVETKSFKRNYGYQVVLDGCKATPKIFAPEAVEAWDAGNLSQLTSGSQTQTQSQRGSSLSQLLLTSPAHMSSPPEKSSPNNPSQASSTTTLMSSKKTPQSHPNNEMCTCEAHKNPTTLSEPFVQSQEHCDFCVAKAAGKHRGGKKRKGDHLEKENAMDANVAATLELLRDELALKDSEIAKLKKKNEGMTQQVTNFRVEIKKDKVRSCKERSDELGVRY</sequence>
<evidence type="ECO:0000256" key="1">
    <source>
        <dbReference type="SAM" id="Coils"/>
    </source>
</evidence>
<name>A0A9W7C4V0_9STRA</name>
<dbReference type="AlphaFoldDB" id="A0A9W7C4V0"/>
<gene>
    <name evidence="3" type="ORF">TrLO_g16023</name>
</gene>
<keyword evidence="4" id="KW-1185">Reference proteome</keyword>
<feature type="compositionally biased region" description="Polar residues" evidence="2">
    <location>
        <begin position="1"/>
        <end position="11"/>
    </location>
</feature>
<protein>
    <submittedName>
        <fullName evidence="3">Uncharacterized protein</fullName>
    </submittedName>
</protein>
<feature type="region of interest" description="Disordered" evidence="2">
    <location>
        <begin position="1"/>
        <end position="29"/>
    </location>
</feature>
<feature type="coiled-coil region" evidence="1">
    <location>
        <begin position="249"/>
        <end position="283"/>
    </location>
</feature>
<proteinExistence type="predicted"/>
<dbReference type="EMBL" id="BRXW01000006">
    <property type="protein sequence ID" value="GMH99219.1"/>
    <property type="molecule type" value="Genomic_DNA"/>
</dbReference>
<feature type="region of interest" description="Disordered" evidence="2">
    <location>
        <begin position="150"/>
        <end position="190"/>
    </location>
</feature>
<reference evidence="4" key="1">
    <citation type="journal article" date="2023" name="Commun. Biol.">
        <title>Genome analysis of Parmales, the sister group of diatoms, reveals the evolutionary specialization of diatoms from phago-mixotrophs to photoautotrophs.</title>
        <authorList>
            <person name="Ban H."/>
            <person name="Sato S."/>
            <person name="Yoshikawa S."/>
            <person name="Yamada K."/>
            <person name="Nakamura Y."/>
            <person name="Ichinomiya M."/>
            <person name="Sato N."/>
            <person name="Blanc-Mathieu R."/>
            <person name="Endo H."/>
            <person name="Kuwata A."/>
            <person name="Ogata H."/>
        </authorList>
    </citation>
    <scope>NUCLEOTIDE SEQUENCE [LARGE SCALE GENOMIC DNA]</scope>
    <source>
        <strain evidence="4">NIES 3700</strain>
    </source>
</reference>
<feature type="compositionally biased region" description="Low complexity" evidence="2">
    <location>
        <begin position="150"/>
        <end position="181"/>
    </location>
</feature>
<dbReference type="OrthoDB" id="10470393at2759"/>
<keyword evidence="1" id="KW-0175">Coiled coil</keyword>
<accession>A0A9W7C4V0</accession>
<evidence type="ECO:0000256" key="2">
    <source>
        <dbReference type="SAM" id="MobiDB-lite"/>
    </source>
</evidence>
<dbReference type="Proteomes" id="UP001165122">
    <property type="component" value="Unassembled WGS sequence"/>
</dbReference>